<gene>
    <name evidence="2" type="ORF">GCL60_00750</name>
</gene>
<evidence type="ECO:0000313" key="3">
    <source>
        <dbReference type="Proteomes" id="UP000437748"/>
    </source>
</evidence>
<dbReference type="EMBL" id="WFLM01000001">
    <property type="protein sequence ID" value="KAB8040476.1"/>
    <property type="molecule type" value="Genomic_DNA"/>
</dbReference>
<name>A0A6N6VZ09_9BACT</name>
<dbReference type="InterPro" id="IPR039379">
    <property type="entry name" value="Protoglobin_sensor_dom"/>
</dbReference>
<comment type="caution">
    <text evidence="2">The sequence shown here is derived from an EMBL/GenBank/DDBJ whole genome shotgun (WGS) entry which is preliminary data.</text>
</comment>
<dbReference type="AlphaFoldDB" id="A0A6N6VZ09"/>
<dbReference type="GO" id="GO:0019825">
    <property type="term" value="F:oxygen binding"/>
    <property type="evidence" value="ECO:0007669"/>
    <property type="project" value="InterPro"/>
</dbReference>
<dbReference type="CDD" id="cd01068">
    <property type="entry name" value="globin_sensor"/>
    <property type="match status" value="1"/>
</dbReference>
<accession>A0A6N6VZ09</accession>
<dbReference type="Pfam" id="PF11563">
    <property type="entry name" value="Protoglobin"/>
    <property type="match status" value="1"/>
</dbReference>
<dbReference type="InterPro" id="IPR009050">
    <property type="entry name" value="Globin-like_sf"/>
</dbReference>
<proteinExistence type="predicted"/>
<sequence>MITMLDIEGFNLFIKDYFLNNKIEDLEFALKFDDIKKNKAKKLAPIIKENIDYIIKEFYEYNLNNDKIKKYFKGHAEIERLMKVNQKYFEYIFSGPFDIEYYKEKIKIGYMHYIRSIPNDAYLASLGNLNSILNKLWQNKFTDVIELFEAQSITSDLLFIEIYFTVNTYYTFIEKKLSDEKTKMKEILDNMQDCYFIINKDLMTSDVVSKSCLHIFNNDISGRNIIEVFDELEVSKKDIFILSIKQYFENIFNLESIFNMLPGTIEVKNKTIKMSYTPILDSDKKPHKIIICCSDITEHIKKQKFLEEYHTKNLTIIEIIKKRTEFDQILKEIAVKNVTLLDCDDITIGKNILFEYKNYFSKFALSNIATLTHNLELELLEKEKNEKFNAKEFFSISCCMISDLLKKFLEENYEILGIPS</sequence>
<reference evidence="2 3" key="1">
    <citation type="submission" date="2019-10" db="EMBL/GenBank/DDBJ databases">
        <title>New species of Slilvanegrellaceae.</title>
        <authorList>
            <person name="Pitt A."/>
            <person name="Hahn M.W."/>
        </authorList>
    </citation>
    <scope>NUCLEOTIDE SEQUENCE [LARGE SCALE GENOMIC DNA]</scope>
    <source>
        <strain evidence="2 3">SP-Ram-0.45-NSY-1</strain>
    </source>
</reference>
<evidence type="ECO:0000259" key="1">
    <source>
        <dbReference type="Pfam" id="PF11563"/>
    </source>
</evidence>
<dbReference type="InterPro" id="IPR012292">
    <property type="entry name" value="Globin/Proto"/>
</dbReference>
<dbReference type="GO" id="GO:0020037">
    <property type="term" value="F:heme binding"/>
    <property type="evidence" value="ECO:0007669"/>
    <property type="project" value="InterPro"/>
</dbReference>
<dbReference type="Gene3D" id="1.10.490.10">
    <property type="entry name" value="Globins"/>
    <property type="match status" value="1"/>
</dbReference>
<keyword evidence="3" id="KW-1185">Reference proteome</keyword>
<organism evidence="2 3">
    <name type="scientific">Silvanigrella paludirubra</name>
    <dbReference type="NCBI Taxonomy" id="2499159"/>
    <lineage>
        <taxon>Bacteria</taxon>
        <taxon>Pseudomonadati</taxon>
        <taxon>Bdellovibrionota</taxon>
        <taxon>Oligoflexia</taxon>
        <taxon>Silvanigrellales</taxon>
        <taxon>Silvanigrellaceae</taxon>
        <taxon>Silvanigrella</taxon>
    </lineage>
</organism>
<dbReference type="Proteomes" id="UP000437748">
    <property type="component" value="Unassembled WGS sequence"/>
</dbReference>
<dbReference type="InterPro" id="IPR044398">
    <property type="entry name" value="Globin-sensor_dom"/>
</dbReference>
<dbReference type="SUPFAM" id="SSF46458">
    <property type="entry name" value="Globin-like"/>
    <property type="match status" value="1"/>
</dbReference>
<dbReference type="Gene3D" id="3.30.450.20">
    <property type="entry name" value="PAS domain"/>
    <property type="match status" value="1"/>
</dbReference>
<feature type="domain" description="Globin-sensor" evidence="1">
    <location>
        <begin position="24"/>
        <end position="169"/>
    </location>
</feature>
<protein>
    <recommendedName>
        <fullName evidence="1">Globin-sensor domain-containing protein</fullName>
    </recommendedName>
</protein>
<evidence type="ECO:0000313" key="2">
    <source>
        <dbReference type="EMBL" id="KAB8040476.1"/>
    </source>
</evidence>